<dbReference type="Pfam" id="PF03473">
    <property type="entry name" value="MOSC"/>
    <property type="match status" value="1"/>
</dbReference>
<reference evidence="2 3" key="1">
    <citation type="submission" date="2018-08" db="EMBL/GenBank/DDBJ databases">
        <title>Genome analysis of the thermophilic bacterium of the candidate phylum Aminicenantes from deep subsurface aquifer revealed its physiology and ecological role.</title>
        <authorList>
            <person name="Kadnikov V.V."/>
            <person name="Mardanov A.V."/>
            <person name="Beletsky A.V."/>
            <person name="Karnachuk O.V."/>
            <person name="Ravin N.V."/>
        </authorList>
    </citation>
    <scope>NUCLEOTIDE SEQUENCE [LARGE SCALE GENOMIC DNA]</scope>
    <source>
        <strain evidence="2">BY38</strain>
    </source>
</reference>
<dbReference type="EMBL" id="QUAH01000010">
    <property type="protein sequence ID" value="RFT15304.1"/>
    <property type="molecule type" value="Genomic_DNA"/>
</dbReference>
<dbReference type="GO" id="GO:0030151">
    <property type="term" value="F:molybdenum ion binding"/>
    <property type="evidence" value="ECO:0007669"/>
    <property type="project" value="InterPro"/>
</dbReference>
<name>A0A3E2BKT5_9BACT</name>
<dbReference type="InterPro" id="IPR005302">
    <property type="entry name" value="MoCF_Sase_C"/>
</dbReference>
<gene>
    <name evidence="2" type="ORF">OP8BY_0413</name>
</gene>
<evidence type="ECO:0000259" key="1">
    <source>
        <dbReference type="PROSITE" id="PS51340"/>
    </source>
</evidence>
<dbReference type="GO" id="GO:0030170">
    <property type="term" value="F:pyridoxal phosphate binding"/>
    <property type="evidence" value="ECO:0007669"/>
    <property type="project" value="InterPro"/>
</dbReference>
<evidence type="ECO:0000313" key="2">
    <source>
        <dbReference type="EMBL" id="RFT15304.1"/>
    </source>
</evidence>
<dbReference type="Proteomes" id="UP000257323">
    <property type="component" value="Unassembled WGS sequence"/>
</dbReference>
<dbReference type="PANTHER" id="PTHR36930:SF1">
    <property type="entry name" value="MOSC DOMAIN-CONTAINING PROTEIN"/>
    <property type="match status" value="1"/>
</dbReference>
<dbReference type="PANTHER" id="PTHR36930">
    <property type="entry name" value="METAL-SULFUR CLUSTER BIOSYNTHESIS PROTEINS YUAD-RELATED"/>
    <property type="match status" value="1"/>
</dbReference>
<evidence type="ECO:0000313" key="3">
    <source>
        <dbReference type="Proteomes" id="UP000257323"/>
    </source>
</evidence>
<dbReference type="SUPFAM" id="SSF50800">
    <property type="entry name" value="PK beta-barrel domain-like"/>
    <property type="match status" value="1"/>
</dbReference>
<feature type="domain" description="MOSC" evidence="1">
    <location>
        <begin position="25"/>
        <end position="150"/>
    </location>
</feature>
<dbReference type="Gene3D" id="2.40.33.20">
    <property type="entry name" value="PK beta-barrel domain-like"/>
    <property type="match status" value="1"/>
</dbReference>
<proteinExistence type="predicted"/>
<dbReference type="PROSITE" id="PS51340">
    <property type="entry name" value="MOSC"/>
    <property type="match status" value="1"/>
</dbReference>
<accession>A0A3E2BKT5</accession>
<comment type="caution">
    <text evidence="2">The sequence shown here is derived from an EMBL/GenBank/DDBJ whole genome shotgun (WGS) entry which is preliminary data.</text>
</comment>
<organism evidence="2 3">
    <name type="scientific">Candidatus Saccharicenans subterraneus</name>
    <dbReference type="NCBI Taxonomy" id="2508984"/>
    <lineage>
        <taxon>Bacteria</taxon>
        <taxon>Candidatus Aminicenantota</taxon>
        <taxon>Candidatus Aminicenantia</taxon>
        <taxon>Candidatus Aminicenantales</taxon>
        <taxon>Candidatus Saccharicenantaceae</taxon>
        <taxon>Candidatus Saccharicenans</taxon>
    </lineage>
</organism>
<protein>
    <submittedName>
        <fullName evidence="2">MOSC domain protein</fullName>
    </submittedName>
</protein>
<sequence length="153" mass="16400">MNDKLKAAGTVVSINLSRTKSVRKKPVSEALLKEEFGFEGDAHAGPGIRQVSLLALESIEKMRKMGLEVGPGDFAENITTSGLELVSLPVGTVLEVGQGLVLEVTQIGKTCHTKCAIFRQVGQCVMPEEGIFARVIKGGKIRVGDRINVRNQG</sequence>
<dbReference type="InterPro" id="IPR052716">
    <property type="entry name" value="MOSC_domain"/>
</dbReference>
<dbReference type="InterPro" id="IPR011037">
    <property type="entry name" value="Pyrv_Knase-like_insert_dom_sf"/>
</dbReference>
<dbReference type="AlphaFoldDB" id="A0A3E2BKT5"/>
<dbReference type="GO" id="GO:0003824">
    <property type="term" value="F:catalytic activity"/>
    <property type="evidence" value="ECO:0007669"/>
    <property type="project" value="InterPro"/>
</dbReference>